<dbReference type="PRINTS" id="PR00109">
    <property type="entry name" value="TYRKINASE"/>
</dbReference>
<feature type="transmembrane region" description="Helical" evidence="1">
    <location>
        <begin position="186"/>
        <end position="207"/>
    </location>
</feature>
<dbReference type="InterPro" id="IPR020635">
    <property type="entry name" value="Tyr_kinase_cat_dom"/>
</dbReference>
<dbReference type="SMART" id="SM00219">
    <property type="entry name" value="TyrKc"/>
    <property type="match status" value="1"/>
</dbReference>
<keyword evidence="1" id="KW-0472">Membrane</keyword>
<dbReference type="PANTHER" id="PTHR24416:SF617">
    <property type="entry name" value="RET ONCOGENE, ISOFORM A"/>
    <property type="match status" value="1"/>
</dbReference>
<dbReference type="InterPro" id="IPR001245">
    <property type="entry name" value="Ser-Thr/Tyr_kinase_cat_dom"/>
</dbReference>
<evidence type="ECO:0000313" key="4">
    <source>
        <dbReference type="Proteomes" id="UP001208570"/>
    </source>
</evidence>
<evidence type="ECO:0000313" key="3">
    <source>
        <dbReference type="EMBL" id="KAK2152709.1"/>
    </source>
</evidence>
<name>A0AAD9N3A8_9ANNE</name>
<gene>
    <name evidence="3" type="ORF">LSH36_321g08000</name>
</gene>
<dbReference type="SUPFAM" id="SSF56112">
    <property type="entry name" value="Protein kinase-like (PK-like)"/>
    <property type="match status" value="1"/>
</dbReference>
<dbReference type="AlphaFoldDB" id="A0AAD9N3A8"/>
<keyword evidence="1" id="KW-1133">Transmembrane helix</keyword>
<sequence>MAEFRDLVSEYNLLKDVSHRNIIKLLGICSQKAPFLLVVEFCEHGSLRSFLRKSRNLGCYISRDVGDDVILDIEAKKDLASEVVITSKDCLSFAWQTANGMRYLSDLKLVHRDLATRNLLVATGKIIKISDFGLTRDIYEGDAYLKRSKGRIPVKWMAPESLYDQIYTTKSDVWSFGVVLWEIVTLVYNAIICLPYTQCIMILYVYLIHSMYLDLIYQSDLQSSEDDLIGETDQSLELKSIEDQNEPEYGRILSTDNNAYVLTPSLQLNGEAMFLNWQRDDLYNNWPKDGKHSLDVATEETHFLPKNAKRKPSQVGKEGLEKKLPEVECLVQENQL</sequence>
<dbReference type="InterPro" id="IPR011009">
    <property type="entry name" value="Kinase-like_dom_sf"/>
</dbReference>
<dbReference type="GO" id="GO:0005524">
    <property type="term" value="F:ATP binding"/>
    <property type="evidence" value="ECO:0007669"/>
    <property type="project" value="InterPro"/>
</dbReference>
<dbReference type="InterPro" id="IPR000719">
    <property type="entry name" value="Prot_kinase_dom"/>
</dbReference>
<dbReference type="EMBL" id="JAODUP010000321">
    <property type="protein sequence ID" value="KAK2152709.1"/>
    <property type="molecule type" value="Genomic_DNA"/>
</dbReference>
<proteinExistence type="predicted"/>
<evidence type="ECO:0000259" key="2">
    <source>
        <dbReference type="PROSITE" id="PS50011"/>
    </source>
</evidence>
<comment type="caution">
    <text evidence="3">The sequence shown here is derived from an EMBL/GenBank/DDBJ whole genome shotgun (WGS) entry which is preliminary data.</text>
</comment>
<protein>
    <recommendedName>
        <fullName evidence="2">Protein kinase domain-containing protein</fullName>
    </recommendedName>
</protein>
<dbReference type="Gene3D" id="3.30.200.20">
    <property type="entry name" value="Phosphorylase Kinase, domain 1"/>
    <property type="match status" value="1"/>
</dbReference>
<dbReference type="Proteomes" id="UP001208570">
    <property type="component" value="Unassembled WGS sequence"/>
</dbReference>
<dbReference type="Pfam" id="PF07714">
    <property type="entry name" value="PK_Tyr_Ser-Thr"/>
    <property type="match status" value="1"/>
</dbReference>
<keyword evidence="4" id="KW-1185">Reference proteome</keyword>
<dbReference type="InterPro" id="IPR008266">
    <property type="entry name" value="Tyr_kinase_AS"/>
</dbReference>
<organism evidence="3 4">
    <name type="scientific">Paralvinella palmiformis</name>
    <dbReference type="NCBI Taxonomy" id="53620"/>
    <lineage>
        <taxon>Eukaryota</taxon>
        <taxon>Metazoa</taxon>
        <taxon>Spiralia</taxon>
        <taxon>Lophotrochozoa</taxon>
        <taxon>Annelida</taxon>
        <taxon>Polychaeta</taxon>
        <taxon>Sedentaria</taxon>
        <taxon>Canalipalpata</taxon>
        <taxon>Terebellida</taxon>
        <taxon>Terebelliformia</taxon>
        <taxon>Alvinellidae</taxon>
        <taxon>Paralvinella</taxon>
    </lineage>
</organism>
<dbReference type="GO" id="GO:0043235">
    <property type="term" value="C:receptor complex"/>
    <property type="evidence" value="ECO:0007669"/>
    <property type="project" value="TreeGrafter"/>
</dbReference>
<dbReference type="Gene3D" id="1.10.510.10">
    <property type="entry name" value="Transferase(Phosphotransferase) domain 1"/>
    <property type="match status" value="1"/>
</dbReference>
<keyword evidence="1" id="KW-0812">Transmembrane</keyword>
<accession>A0AAD9N3A8</accession>
<dbReference type="GO" id="GO:0005886">
    <property type="term" value="C:plasma membrane"/>
    <property type="evidence" value="ECO:0007669"/>
    <property type="project" value="TreeGrafter"/>
</dbReference>
<dbReference type="PANTHER" id="PTHR24416">
    <property type="entry name" value="TYROSINE-PROTEIN KINASE RECEPTOR"/>
    <property type="match status" value="1"/>
</dbReference>
<dbReference type="PROSITE" id="PS00109">
    <property type="entry name" value="PROTEIN_KINASE_TYR"/>
    <property type="match status" value="1"/>
</dbReference>
<reference evidence="3" key="1">
    <citation type="journal article" date="2023" name="Mol. Biol. Evol.">
        <title>Third-Generation Sequencing Reveals the Adaptive Role of the Epigenome in Three Deep-Sea Polychaetes.</title>
        <authorList>
            <person name="Perez M."/>
            <person name="Aroh O."/>
            <person name="Sun Y."/>
            <person name="Lan Y."/>
            <person name="Juniper S.K."/>
            <person name="Young C.R."/>
            <person name="Angers B."/>
            <person name="Qian P.Y."/>
        </authorList>
    </citation>
    <scope>NUCLEOTIDE SEQUENCE</scope>
    <source>
        <strain evidence="3">P08H-3</strain>
    </source>
</reference>
<dbReference type="GO" id="GO:0004714">
    <property type="term" value="F:transmembrane receptor protein tyrosine kinase activity"/>
    <property type="evidence" value="ECO:0007669"/>
    <property type="project" value="TreeGrafter"/>
</dbReference>
<dbReference type="PROSITE" id="PS50011">
    <property type="entry name" value="PROTEIN_KINASE_DOM"/>
    <property type="match status" value="1"/>
</dbReference>
<evidence type="ECO:0000256" key="1">
    <source>
        <dbReference type="SAM" id="Phobius"/>
    </source>
</evidence>
<dbReference type="GO" id="GO:0007169">
    <property type="term" value="P:cell surface receptor protein tyrosine kinase signaling pathway"/>
    <property type="evidence" value="ECO:0007669"/>
    <property type="project" value="TreeGrafter"/>
</dbReference>
<feature type="domain" description="Protein kinase" evidence="2">
    <location>
        <begin position="1"/>
        <end position="261"/>
    </location>
</feature>
<dbReference type="InterPro" id="IPR050122">
    <property type="entry name" value="RTK"/>
</dbReference>